<keyword evidence="8" id="KW-1185">Reference proteome</keyword>
<dbReference type="SMART" id="SM00857">
    <property type="entry name" value="Resolvase"/>
    <property type="match status" value="1"/>
</dbReference>
<protein>
    <submittedName>
        <fullName evidence="7">Transposase</fullName>
    </submittedName>
</protein>
<keyword evidence="4" id="KW-0233">DNA recombination</keyword>
<accession>A0ABQ6J2C4</accession>
<keyword evidence="2" id="KW-0229">DNA integration</keyword>
<reference evidence="8" key="1">
    <citation type="journal article" date="2019" name="Int. J. Syst. Evol. Microbiol.">
        <title>The Global Catalogue of Microorganisms (GCM) 10K type strain sequencing project: providing services to taxonomists for standard genome sequencing and annotation.</title>
        <authorList>
            <consortium name="The Broad Institute Genomics Platform"/>
            <consortium name="The Broad Institute Genome Sequencing Center for Infectious Disease"/>
            <person name="Wu L."/>
            <person name="Ma J."/>
        </authorList>
    </citation>
    <scope>NUCLEOTIDE SEQUENCE [LARGE SCALE GENOMIC DNA]</scope>
    <source>
        <strain evidence="8">NBRC 102030</strain>
    </source>
</reference>
<evidence type="ECO:0000313" key="8">
    <source>
        <dbReference type="Proteomes" id="UP001157046"/>
    </source>
</evidence>
<dbReference type="SUPFAM" id="SSF46689">
    <property type="entry name" value="Homeodomain-like"/>
    <property type="match status" value="1"/>
</dbReference>
<comment type="similarity">
    <text evidence="1">Belongs to the site-specific recombinase resolvase family.</text>
</comment>
<evidence type="ECO:0000256" key="4">
    <source>
        <dbReference type="ARBA" id="ARBA00023172"/>
    </source>
</evidence>
<dbReference type="InterPro" id="IPR006118">
    <property type="entry name" value="Recombinase_CS"/>
</dbReference>
<dbReference type="PROSITE" id="PS00397">
    <property type="entry name" value="RECOMBINASES_1"/>
    <property type="match status" value="1"/>
</dbReference>
<dbReference type="InterPro" id="IPR009057">
    <property type="entry name" value="Homeodomain-like_sf"/>
</dbReference>
<evidence type="ECO:0000256" key="5">
    <source>
        <dbReference type="PROSITE-ProRule" id="PRU10137"/>
    </source>
</evidence>
<dbReference type="RefSeq" id="WP_248937956.1">
    <property type="nucleotide sequence ID" value="NZ_BSUY01000001.1"/>
</dbReference>
<evidence type="ECO:0000256" key="2">
    <source>
        <dbReference type="ARBA" id="ARBA00022908"/>
    </source>
</evidence>
<dbReference type="SUPFAM" id="SSF53041">
    <property type="entry name" value="Resolvase-like"/>
    <property type="match status" value="1"/>
</dbReference>
<dbReference type="InterPro" id="IPR036388">
    <property type="entry name" value="WH-like_DNA-bd_sf"/>
</dbReference>
<feature type="domain" description="Resolvase/invertase-type recombinase catalytic" evidence="6">
    <location>
        <begin position="2"/>
        <end position="137"/>
    </location>
</feature>
<dbReference type="PANTHER" id="PTHR30461">
    <property type="entry name" value="DNA-INVERTASE FROM LAMBDOID PROPHAGE"/>
    <property type="match status" value="1"/>
</dbReference>
<dbReference type="InterPro" id="IPR050639">
    <property type="entry name" value="SSR_resolvase"/>
</dbReference>
<dbReference type="Proteomes" id="UP001157046">
    <property type="component" value="Unassembled WGS sequence"/>
</dbReference>
<comment type="caution">
    <text evidence="7">The sequence shown here is derived from an EMBL/GenBank/DDBJ whole genome shotgun (WGS) entry which is preliminary data.</text>
</comment>
<evidence type="ECO:0000256" key="3">
    <source>
        <dbReference type="ARBA" id="ARBA00023125"/>
    </source>
</evidence>
<dbReference type="Gene3D" id="1.10.10.10">
    <property type="entry name" value="Winged helix-like DNA-binding domain superfamily/Winged helix DNA-binding domain"/>
    <property type="match status" value="1"/>
</dbReference>
<name>A0ABQ6J2C4_9GAMM</name>
<dbReference type="Gene3D" id="3.40.50.1390">
    <property type="entry name" value="Resolvase, N-terminal catalytic domain"/>
    <property type="match status" value="1"/>
</dbReference>
<dbReference type="InterPro" id="IPR036162">
    <property type="entry name" value="Resolvase-like_N_sf"/>
</dbReference>
<dbReference type="EMBL" id="BSUY01000001">
    <property type="protein sequence ID" value="GMA82286.1"/>
    <property type="molecule type" value="Genomic_DNA"/>
</dbReference>
<dbReference type="PROSITE" id="PS51736">
    <property type="entry name" value="RECOMBINASES_3"/>
    <property type="match status" value="1"/>
</dbReference>
<organism evidence="7 8">
    <name type="scientific">Shewanella glacialipiscicola</name>
    <dbReference type="NCBI Taxonomy" id="614069"/>
    <lineage>
        <taxon>Bacteria</taxon>
        <taxon>Pseudomonadati</taxon>
        <taxon>Pseudomonadota</taxon>
        <taxon>Gammaproteobacteria</taxon>
        <taxon>Alteromonadales</taxon>
        <taxon>Shewanellaceae</taxon>
        <taxon>Shewanella</taxon>
    </lineage>
</organism>
<proteinExistence type="inferred from homology"/>
<dbReference type="InterPro" id="IPR006119">
    <property type="entry name" value="Resolv_N"/>
</dbReference>
<evidence type="ECO:0000313" key="7">
    <source>
        <dbReference type="EMBL" id="GMA82286.1"/>
    </source>
</evidence>
<gene>
    <name evidence="7" type="ORF">GCM10025855_18190</name>
</gene>
<keyword evidence="3" id="KW-0238">DNA-binding</keyword>
<feature type="active site" description="O-(5'-phospho-DNA)-serine intermediate" evidence="5">
    <location>
        <position position="10"/>
    </location>
</feature>
<sequence length="188" mass="21260">MAKYHYIRVSTTQQHTDRQELKTPEGYTQIIDKISGRTTNRPALKNMIINLAIGDEVLVDDISRLARSLKDLNELLHQITSKGVSVRFIKENLTFTGDKSNPTNELLLNLIGAVYQFEVDIKKERQREGIAVAKDKGVYKGRTTAMRKTAEAISLLNEGVSQRKIAEQLSISLSSVQRIVKQHKEDIL</sequence>
<dbReference type="CDD" id="cd03768">
    <property type="entry name" value="SR_ResInv"/>
    <property type="match status" value="1"/>
</dbReference>
<evidence type="ECO:0000256" key="1">
    <source>
        <dbReference type="ARBA" id="ARBA00009913"/>
    </source>
</evidence>
<evidence type="ECO:0000259" key="6">
    <source>
        <dbReference type="PROSITE" id="PS51736"/>
    </source>
</evidence>
<dbReference type="Pfam" id="PF00239">
    <property type="entry name" value="Resolvase"/>
    <property type="match status" value="1"/>
</dbReference>
<dbReference type="PANTHER" id="PTHR30461:SF26">
    <property type="entry name" value="RESOLVASE HOMOLOG YNEB"/>
    <property type="match status" value="1"/>
</dbReference>
<dbReference type="Pfam" id="PF13384">
    <property type="entry name" value="HTH_23"/>
    <property type="match status" value="1"/>
</dbReference>